<evidence type="ECO:0000313" key="2">
    <source>
        <dbReference type="Proteomes" id="UP001207468"/>
    </source>
</evidence>
<dbReference type="EMBL" id="JAGFNK010000764">
    <property type="protein sequence ID" value="KAI9440305.1"/>
    <property type="molecule type" value="Genomic_DNA"/>
</dbReference>
<keyword evidence="2" id="KW-1185">Reference proteome</keyword>
<comment type="caution">
    <text evidence="1">The sequence shown here is derived from an EMBL/GenBank/DDBJ whole genome shotgun (WGS) entry which is preliminary data.</text>
</comment>
<protein>
    <submittedName>
        <fullName evidence="1">ATP-binding region ATPase domain protein</fullName>
    </submittedName>
</protein>
<organism evidence="1 2">
    <name type="scientific">Russula earlei</name>
    <dbReference type="NCBI Taxonomy" id="71964"/>
    <lineage>
        <taxon>Eukaryota</taxon>
        <taxon>Fungi</taxon>
        <taxon>Dikarya</taxon>
        <taxon>Basidiomycota</taxon>
        <taxon>Agaricomycotina</taxon>
        <taxon>Agaricomycetes</taxon>
        <taxon>Russulales</taxon>
        <taxon>Russulaceae</taxon>
        <taxon>Russula</taxon>
    </lineage>
</organism>
<gene>
    <name evidence="1" type="ORF">F5148DRAFT_1154054</name>
</gene>
<name>A0ACC0TSI1_9AGAM</name>
<keyword evidence="1" id="KW-0547">Nucleotide-binding</keyword>
<evidence type="ECO:0000313" key="1">
    <source>
        <dbReference type="EMBL" id="KAI9440305.1"/>
    </source>
</evidence>
<accession>A0ACC0TSI1</accession>
<proteinExistence type="predicted"/>
<reference evidence="1" key="1">
    <citation type="submission" date="2021-03" db="EMBL/GenBank/DDBJ databases">
        <title>Evolutionary priming and transition to the ectomycorrhizal habit in an iconic lineage of mushroom-forming fungi: is preadaptation a requirement?</title>
        <authorList>
            <consortium name="DOE Joint Genome Institute"/>
            <person name="Looney B.P."/>
            <person name="Miyauchi S."/>
            <person name="Morin E."/>
            <person name="Drula E."/>
            <person name="Courty P.E."/>
            <person name="Chicoki N."/>
            <person name="Fauchery L."/>
            <person name="Kohler A."/>
            <person name="Kuo A."/>
            <person name="LaButti K."/>
            <person name="Pangilinan J."/>
            <person name="Lipzen A."/>
            <person name="Riley R."/>
            <person name="Andreopoulos W."/>
            <person name="He G."/>
            <person name="Johnson J."/>
            <person name="Barry K.W."/>
            <person name="Grigoriev I.V."/>
            <person name="Nagy L."/>
            <person name="Hibbett D."/>
            <person name="Henrissat B."/>
            <person name="Matheny P.B."/>
            <person name="Labbe J."/>
            <person name="Martin A.F."/>
        </authorList>
    </citation>
    <scope>NUCLEOTIDE SEQUENCE</scope>
    <source>
        <strain evidence="1">BPL698</strain>
    </source>
</reference>
<keyword evidence="1" id="KW-0067">ATP-binding</keyword>
<dbReference type="Proteomes" id="UP001207468">
    <property type="component" value="Unassembled WGS sequence"/>
</dbReference>
<sequence>MKPQPDDSSKVISLLEEAYASRTSDLHHSIKLAKKAHSISVTIPDKRLMGKSLNQLSLFYMIMGNYKRSISMAKEAIVYFTELGDEKGIADAGYNIAGTYYKTDNYHLGLIHLINSLTIYRKFDDHHNQARVHKSLGTIYEFIGDRKNAINSYESAIKSAKKIKDQDLESNAYNPLSGIYLKQKKLKKALALVEKAIRMKEQTGDLRGLAFSLYGRGKVFMAMELYAEAEVDFKKALDIHMQFGEKLGRGMVYHKISLLYVKMGEATKAKEYLAKALDLSKRYNIVIIKIKCKYLLYQIYKRENQTEKALEYLEEYLKQKEEVINTQTLQVIENYELITQMKSLEKEAQLQKEKADIIDKKDKAEQSARVKQEFLSTMSHEIRTPLNAVITITSLLKDRFIEEEKELLDSLQYASNNLLLIINDILDFTKLDTGKVQLENRPCHFIPLINRIMKTYESMAKEKGLNLHLQVDEEVAQAYELDETKLSQIMGNLVSNAIKYTDTGDVDVEILKRGSDEEGYDELLFQIIDTGIGIPESYFDEMFQSFSQPKAVTTRKQGGSGLGLAIVKKLVDLHHGTVQVESVLGKGSVFKFNIRLKRSEIPTQLGAKNRNLLQNKTVLLAEDNLVNAMVVRKLLSNWGITTEHVLNGIEAVKKSQLKPFDFILMDIHMPEMNGFDATAYIREHESPNVKSPIFALTADITAEHEEEYLAYFNGFLRKPIEIDKLYEALIKA</sequence>